<dbReference type="EMBL" id="FMJD01000013">
    <property type="protein sequence ID" value="SCM79836.1"/>
    <property type="molecule type" value="Genomic_DNA"/>
</dbReference>
<sequence>MHIVRLNAENIKRLSAVEIAPNGNLVEITGKNGQGKTSVLDAIYWALAGTKPIQGKPVRDGADTGSVTLDLGEYVVTRKFRVRDDGEYTTSLTVANKDGAKYSDPQKLLNALVGDLTFDPLDFSRMKPLDQVIALRALVPDYDFVEADRLSLKDFNARTEVNRDIRDLQARVEAIIVPDGTPDERVDLAALMEELQKDLEANEAARRHAEKVNSHTAAIATLEEEIQRGRSDIARLQAEIANIEKNIAARELGIEEHRDLIDDLGLAPAQIDTADVRQRIAESETINRNVELKKQRRKLNAELRDKTEESANLTGSIAVRKAAAAKAVRDADLPVEGLELTEDGVLLNGVPFDQASDAEQLRVSIAVAGAMNPRLRVIRVRDGSLLDDDSMAALASYAEANGLQVWVETVQSGREAAIVIEDGHVAKREEAGSDA</sequence>
<dbReference type="GO" id="GO:0006302">
    <property type="term" value="P:double-strand break repair"/>
    <property type="evidence" value="ECO:0007669"/>
    <property type="project" value="InterPro"/>
</dbReference>
<organism evidence="3">
    <name type="scientific">uncultured Pleomorphomonas sp</name>
    <dbReference type="NCBI Taxonomy" id="442121"/>
    <lineage>
        <taxon>Bacteria</taxon>
        <taxon>Pseudomonadati</taxon>
        <taxon>Pseudomonadota</taxon>
        <taxon>Alphaproteobacteria</taxon>
        <taxon>Hyphomicrobiales</taxon>
        <taxon>Pleomorphomonadaceae</taxon>
        <taxon>Pleomorphomonas</taxon>
        <taxon>environmental samples</taxon>
    </lineage>
</organism>
<evidence type="ECO:0000313" key="3">
    <source>
        <dbReference type="EMBL" id="SCM79836.1"/>
    </source>
</evidence>
<dbReference type="GO" id="GO:0016887">
    <property type="term" value="F:ATP hydrolysis activity"/>
    <property type="evidence" value="ECO:0007669"/>
    <property type="project" value="InterPro"/>
</dbReference>
<dbReference type="PANTHER" id="PTHR32114">
    <property type="entry name" value="ABC TRANSPORTER ABCH.3"/>
    <property type="match status" value="1"/>
</dbReference>
<dbReference type="RefSeq" id="WP_288198773.1">
    <property type="nucleotide sequence ID" value="NZ_LT608334.1"/>
</dbReference>
<gene>
    <name evidence="3" type="ORF">KL86PLE_90664</name>
</gene>
<dbReference type="InterPro" id="IPR027417">
    <property type="entry name" value="P-loop_NTPase"/>
</dbReference>
<dbReference type="InterPro" id="IPR038729">
    <property type="entry name" value="Rad50/SbcC_AAA"/>
</dbReference>
<dbReference type="AlphaFoldDB" id="A0A212LQP7"/>
<dbReference type="PANTHER" id="PTHR32114:SF2">
    <property type="entry name" value="ABC TRANSPORTER ABCH.3"/>
    <property type="match status" value="1"/>
</dbReference>
<name>A0A212LQP7_9HYPH</name>
<evidence type="ECO:0000259" key="2">
    <source>
        <dbReference type="Pfam" id="PF13476"/>
    </source>
</evidence>
<dbReference type="Gene3D" id="3.40.50.300">
    <property type="entry name" value="P-loop containing nucleotide triphosphate hydrolases"/>
    <property type="match status" value="1"/>
</dbReference>
<feature type="domain" description="Rad50/SbcC-type AAA" evidence="2">
    <location>
        <begin position="5"/>
        <end position="247"/>
    </location>
</feature>
<dbReference type="SUPFAM" id="SSF52540">
    <property type="entry name" value="P-loop containing nucleoside triphosphate hydrolases"/>
    <property type="match status" value="1"/>
</dbReference>
<feature type="coiled-coil region" evidence="1">
    <location>
        <begin position="282"/>
        <end position="309"/>
    </location>
</feature>
<dbReference type="Pfam" id="PF13476">
    <property type="entry name" value="AAA_23"/>
    <property type="match status" value="1"/>
</dbReference>
<feature type="coiled-coil region" evidence="1">
    <location>
        <begin position="185"/>
        <end position="253"/>
    </location>
</feature>
<reference evidence="3" key="1">
    <citation type="submission" date="2016-08" db="EMBL/GenBank/DDBJ databases">
        <authorList>
            <person name="Seilhamer J.J."/>
        </authorList>
    </citation>
    <scope>NUCLEOTIDE SEQUENCE</scope>
    <source>
        <strain evidence="3">86</strain>
    </source>
</reference>
<proteinExistence type="predicted"/>
<evidence type="ECO:0000256" key="1">
    <source>
        <dbReference type="SAM" id="Coils"/>
    </source>
</evidence>
<accession>A0A212LQP7</accession>
<protein>
    <recommendedName>
        <fullName evidence="2">Rad50/SbcC-type AAA domain-containing protein</fullName>
    </recommendedName>
</protein>
<keyword evidence="1" id="KW-0175">Coiled coil</keyword>